<feature type="compositionally biased region" description="Basic and acidic residues" evidence="1">
    <location>
        <begin position="348"/>
        <end position="360"/>
    </location>
</feature>
<evidence type="ECO:0000313" key="4">
    <source>
        <dbReference type="Proteomes" id="UP000305778"/>
    </source>
</evidence>
<keyword evidence="4" id="KW-1185">Reference proteome</keyword>
<evidence type="ECO:0000313" key="3">
    <source>
        <dbReference type="EMBL" id="TJZ98268.1"/>
    </source>
</evidence>
<dbReference type="Pfam" id="PF12770">
    <property type="entry name" value="CHAT"/>
    <property type="match status" value="1"/>
</dbReference>
<dbReference type="EMBL" id="SUMC01000132">
    <property type="protein sequence ID" value="TJZ98268.1"/>
    <property type="molecule type" value="Genomic_DNA"/>
</dbReference>
<protein>
    <submittedName>
        <fullName evidence="3">CHAT domain-containing protein</fullName>
    </submittedName>
</protein>
<accession>A0A4V6WIY2</accession>
<dbReference type="InterPro" id="IPR024983">
    <property type="entry name" value="CHAT_dom"/>
</dbReference>
<proteinExistence type="predicted"/>
<sequence>MSELHDVVAARLIAARETEAPAAIIGDEAEADALALLREAAPSPYEAVDLGALTTVCWTFWFRHLGTEGSEQRWAREIMLCTGAFLIKRIPENKPLPEPVRTSVDAADPLNDARFAFAAGSAYGKFVFEAPDLSEPDRLTALDSALTWSDVTVRSTPEADQGFAAAALQDVFLRVLHFRLAADPDSLADAARMAVALQSRLSPEVPREAEGIQETLHVMVNAAWLLGNPSLDEVNRFIDLAPGKRVLNETETVLRSLREIHAEPAAWPGALDARAGEAIVREGVRVHAAALIACGVRRLRTALADTPRDHPAHSTITQQLGQALTALGRECGDDAAAQEPDPVATPRSVKDKATADGTSRLESDIAGLRALLGNTSEDQPAHTTTSEALGTALTALGAKRNDPAPTDEAIGLLRHAHSRTPHPSESLTRALANALTERAYSRADPEAAREATTLLAGLAPADTTAATDQVLQATAREIFTPLANYLFSHDVEQFEHARELAQRLKDLASQQSTGAGERMPLDELLADGMLNMVETTGPGGTPLPDISDAQVDQCRRTFAVCPADHPFRSAIEATLIRALLQLAFKVRDTDPDHAANLTAEAEELIADPATTVPPEMATFLRATFISPDPQFGRIISDRPPAFVTPPETKTTLEAVAAHSHTLLSGAADPASVRVALRDPLVPALMRAHAGIAAAADAVVLDPPRIDMALSFAEEAIELMAQTTDRGSDQQSAEHGLTTFDGDIRTVVELILGQTLLLQGKRELRNRMAAFQAGRGPDTVPASLLYVHAGPDVDRAAALLERGRGLLLARQMEARADLDELRSAYPALARGFEQLANQLAAEPDSLAELRRHGNPPATGRTEWARRTKLHASRELDELIEQIRAKPGCEDFLRPLSAERLRDLATDGPIVVLNHATRHCHALVVTAQAITSLRLNAESAEVTKMAQRLRDAVSAINAHGPSRPSPARLVAAGSALRETLSWAWHTVVRPVLSLAGICESIPNGTAWPRIWWVPTGPFNALPLHAAECTLPDCGLDGCGDTGGPRAALDAVVSSYVPGFQTLAHARTQPATRSAPDGSRALLVAAAEDDLPGVAAAAKFAAQRLGAQSPLTGATATREAVLASLADVTWVHFGCHATSNPTKPSGSLLHLPSGERLSVLEICRARPRVARLAYLAACGTARTSERLTDEAIHITSAFLIAGFPEAVGTLWEIDSTESEHVTQGFYRRATGNDGTTPARALHDTIREIRHRHPNQPHTWASYIHAGA</sequence>
<feature type="region of interest" description="Disordered" evidence="1">
    <location>
        <begin position="334"/>
        <end position="360"/>
    </location>
</feature>
<dbReference type="RefSeq" id="WP_136730418.1">
    <property type="nucleotide sequence ID" value="NZ_SUMC01000132.1"/>
</dbReference>
<gene>
    <name evidence="3" type="ORF">FCI23_48615</name>
</gene>
<feature type="domain" description="CHAT" evidence="2">
    <location>
        <begin position="976"/>
        <end position="1263"/>
    </location>
</feature>
<comment type="caution">
    <text evidence="3">The sequence shown here is derived from an EMBL/GenBank/DDBJ whole genome shotgun (WGS) entry which is preliminary data.</text>
</comment>
<reference evidence="3 4" key="1">
    <citation type="submission" date="2019-04" db="EMBL/GenBank/DDBJ databases">
        <title>Streptomyces oryziradicis sp. nov., a novel actinomycete isolated from rhizosphere soil of rice (Oryza sativa L.).</title>
        <authorList>
            <person name="Li C."/>
        </authorList>
    </citation>
    <scope>NUCLEOTIDE SEQUENCE [LARGE SCALE GENOMIC DNA]</scope>
    <source>
        <strain evidence="3 4">NEAU-C40</strain>
    </source>
</reference>
<evidence type="ECO:0000259" key="2">
    <source>
        <dbReference type="Pfam" id="PF12770"/>
    </source>
</evidence>
<dbReference type="OrthoDB" id="3206999at2"/>
<evidence type="ECO:0000256" key="1">
    <source>
        <dbReference type="SAM" id="MobiDB-lite"/>
    </source>
</evidence>
<organism evidence="3 4">
    <name type="scientific">Actinacidiphila oryziradicis</name>
    <dbReference type="NCBI Taxonomy" id="2571141"/>
    <lineage>
        <taxon>Bacteria</taxon>
        <taxon>Bacillati</taxon>
        <taxon>Actinomycetota</taxon>
        <taxon>Actinomycetes</taxon>
        <taxon>Kitasatosporales</taxon>
        <taxon>Streptomycetaceae</taxon>
        <taxon>Actinacidiphila</taxon>
    </lineage>
</organism>
<dbReference type="AlphaFoldDB" id="A0A4V6WIY2"/>
<name>A0A4V6WIY2_9ACTN</name>
<dbReference type="Proteomes" id="UP000305778">
    <property type="component" value="Unassembled WGS sequence"/>
</dbReference>